<dbReference type="SUPFAM" id="SSF102705">
    <property type="entry name" value="NIF3 (NGG1p interacting factor 3)-like"/>
    <property type="match status" value="1"/>
</dbReference>
<comment type="similarity">
    <text evidence="1 5">Belongs to the GTP cyclohydrolase I type 2/NIF3 family.</text>
</comment>
<dbReference type="PIRSF" id="PIRSF037489">
    <property type="entry name" value="UCP037489_NIF3_YqfO"/>
    <property type="match status" value="1"/>
</dbReference>
<comment type="caution">
    <text evidence="6">The sequence shown here is derived from an EMBL/GenBank/DDBJ whole genome shotgun (WGS) entry which is preliminary data.</text>
</comment>
<sequence length="376" mass="38932">MAVTLRDLVDVLDATYPRALAEDWDAVGLVCGDLDDEVRTVLLSVDVTDAVVDEALDSGAQALVAHHPLLLRGVHGVGTDSPKGRLVHRLVRGGCALFTVHTNADSAAPGVSDALARVVGLTALEPLAPSAGAAHHLLVTQVPTAHREAVVDALAAAGAGHLGDYDRCAWTVTGTGTFEPQAGAEPAVGRVGAREEVAEDRVEMVVPPHRAAAAVAALRDAHPYEEPAFQLLATVPSAGAEGLGRVGQLPSPMSLQAFAEHVARVLPRTVGGVRIAGPVHAQVERVAVCGGAGDSLIGAARAAGADVLVTADLRHHPVQDALEAGGPWLVDVSHWASEWPFLIGARERVLAALDPTAEHLEVTVSRTVTDPWTSRA</sequence>
<name>A0ABW0GJ96_9MICO</name>
<dbReference type="InterPro" id="IPR017221">
    <property type="entry name" value="DUF34/NIF3_bac"/>
</dbReference>
<accession>A0ABW0GJ96</accession>
<evidence type="ECO:0000256" key="4">
    <source>
        <dbReference type="ARBA" id="ARBA00022723"/>
    </source>
</evidence>
<organism evidence="6 7">
    <name type="scientific">Aquipuribacter nitratireducens</name>
    <dbReference type="NCBI Taxonomy" id="650104"/>
    <lineage>
        <taxon>Bacteria</taxon>
        <taxon>Bacillati</taxon>
        <taxon>Actinomycetota</taxon>
        <taxon>Actinomycetes</taxon>
        <taxon>Micrococcales</taxon>
        <taxon>Intrasporangiaceae</taxon>
        <taxon>Aquipuribacter</taxon>
    </lineage>
</organism>
<keyword evidence="4 5" id="KW-0479">Metal-binding</keyword>
<dbReference type="Pfam" id="PF01784">
    <property type="entry name" value="DUF34_NIF3"/>
    <property type="match status" value="1"/>
</dbReference>
<dbReference type="PANTHER" id="PTHR13799">
    <property type="entry name" value="NGG1 INTERACTING FACTOR 3"/>
    <property type="match status" value="1"/>
</dbReference>
<evidence type="ECO:0000256" key="3">
    <source>
        <dbReference type="ARBA" id="ARBA00022112"/>
    </source>
</evidence>
<keyword evidence="7" id="KW-1185">Reference proteome</keyword>
<dbReference type="InterPro" id="IPR002678">
    <property type="entry name" value="DUF34/NIF3"/>
</dbReference>
<protein>
    <recommendedName>
        <fullName evidence="3 5">GTP cyclohydrolase 1 type 2 homolog</fullName>
    </recommendedName>
</protein>
<dbReference type="PANTHER" id="PTHR13799:SF14">
    <property type="entry name" value="GTP CYCLOHYDROLASE 1 TYPE 2 HOMOLOG"/>
    <property type="match status" value="1"/>
</dbReference>
<evidence type="ECO:0000256" key="1">
    <source>
        <dbReference type="ARBA" id="ARBA00006964"/>
    </source>
</evidence>
<dbReference type="Gene3D" id="3.30.70.120">
    <property type="match status" value="1"/>
</dbReference>
<dbReference type="InterPro" id="IPR015867">
    <property type="entry name" value="N-reg_PII/ATP_PRibTrfase_C"/>
</dbReference>
<evidence type="ECO:0000256" key="2">
    <source>
        <dbReference type="ARBA" id="ARBA00011643"/>
    </source>
</evidence>
<comment type="subunit">
    <text evidence="2">Homohexamer.</text>
</comment>
<gene>
    <name evidence="6" type="ORF">ACFPJ6_04030</name>
</gene>
<evidence type="ECO:0000313" key="6">
    <source>
        <dbReference type="EMBL" id="MFC5379955.1"/>
    </source>
</evidence>
<dbReference type="Gene3D" id="3.40.1390.30">
    <property type="entry name" value="NIF3 (NGG1p interacting factor 3)-like"/>
    <property type="match status" value="1"/>
</dbReference>
<dbReference type="InterPro" id="IPR036069">
    <property type="entry name" value="DUF34/NIF3_sf"/>
</dbReference>
<evidence type="ECO:0000313" key="7">
    <source>
        <dbReference type="Proteomes" id="UP001596122"/>
    </source>
</evidence>
<evidence type="ECO:0000256" key="5">
    <source>
        <dbReference type="PIRNR" id="PIRNR037489"/>
    </source>
</evidence>
<dbReference type="EMBL" id="JBHSLD010000004">
    <property type="protein sequence ID" value="MFC5379955.1"/>
    <property type="molecule type" value="Genomic_DNA"/>
</dbReference>
<dbReference type="NCBIfam" id="TIGR00486">
    <property type="entry name" value="YbgI_SA1388"/>
    <property type="match status" value="1"/>
</dbReference>
<reference evidence="7" key="1">
    <citation type="journal article" date="2019" name="Int. J. Syst. Evol. Microbiol.">
        <title>The Global Catalogue of Microorganisms (GCM) 10K type strain sequencing project: providing services to taxonomists for standard genome sequencing and annotation.</title>
        <authorList>
            <consortium name="The Broad Institute Genomics Platform"/>
            <consortium name="The Broad Institute Genome Sequencing Center for Infectious Disease"/>
            <person name="Wu L."/>
            <person name="Ma J."/>
        </authorList>
    </citation>
    <scope>NUCLEOTIDE SEQUENCE [LARGE SCALE GENOMIC DNA]</scope>
    <source>
        <strain evidence="7">CCUG 43114</strain>
    </source>
</reference>
<dbReference type="Proteomes" id="UP001596122">
    <property type="component" value="Unassembled WGS sequence"/>
</dbReference>
<dbReference type="RefSeq" id="WP_340271492.1">
    <property type="nucleotide sequence ID" value="NZ_JBBEOG010000011.1"/>
</dbReference>
<proteinExistence type="inferred from homology"/>